<dbReference type="InterPro" id="IPR047757">
    <property type="entry name" value="AfsA-like"/>
</dbReference>
<protein>
    <submittedName>
        <fullName evidence="2">Adhesin</fullName>
    </submittedName>
</protein>
<proteinExistence type="predicted"/>
<dbReference type="NCBIfam" id="NF041195">
    <property type="entry name" value="ScbA_BarX_GamBu"/>
    <property type="match status" value="1"/>
</dbReference>
<gene>
    <name evidence="2" type="ORF">GCM10010371_50940</name>
</gene>
<dbReference type="Pfam" id="PF03756">
    <property type="entry name" value="AfsA"/>
    <property type="match status" value="2"/>
</dbReference>
<reference evidence="2" key="2">
    <citation type="submission" date="2020-09" db="EMBL/GenBank/DDBJ databases">
        <authorList>
            <person name="Sun Q."/>
            <person name="Ohkuma M."/>
        </authorList>
    </citation>
    <scope>NUCLEOTIDE SEQUENCE</scope>
    <source>
        <strain evidence="2">JCM 4834</strain>
    </source>
</reference>
<feature type="domain" description="A-factor biosynthesis hotdog" evidence="1">
    <location>
        <begin position="204"/>
        <end position="317"/>
    </location>
</feature>
<dbReference type="AlphaFoldDB" id="A0A918R2H3"/>
<dbReference type="EMBL" id="BMVX01000022">
    <property type="protein sequence ID" value="GGZ84871.1"/>
    <property type="molecule type" value="Genomic_DNA"/>
</dbReference>
<reference evidence="2" key="1">
    <citation type="journal article" date="2014" name="Int. J. Syst. Evol. Microbiol.">
        <title>Complete genome sequence of Corynebacterium casei LMG S-19264T (=DSM 44701T), isolated from a smear-ripened cheese.</title>
        <authorList>
            <consortium name="US DOE Joint Genome Institute (JGI-PGF)"/>
            <person name="Walter F."/>
            <person name="Albersmeier A."/>
            <person name="Kalinowski J."/>
            <person name="Ruckert C."/>
        </authorList>
    </citation>
    <scope>NUCLEOTIDE SEQUENCE</scope>
    <source>
        <strain evidence="2">JCM 4834</strain>
    </source>
</reference>
<organism evidence="2 3">
    <name type="scientific">Streptomyces subrutilus</name>
    <dbReference type="NCBI Taxonomy" id="36818"/>
    <lineage>
        <taxon>Bacteria</taxon>
        <taxon>Bacillati</taxon>
        <taxon>Actinomycetota</taxon>
        <taxon>Actinomycetes</taxon>
        <taxon>Kitasatosporales</taxon>
        <taxon>Streptomycetaceae</taxon>
        <taxon>Streptomyces</taxon>
    </lineage>
</organism>
<name>A0A918R2H3_9ACTN</name>
<feature type="domain" description="A-factor biosynthesis hotdog" evidence="1">
    <location>
        <begin position="37"/>
        <end position="169"/>
    </location>
</feature>
<dbReference type="InterPro" id="IPR005509">
    <property type="entry name" value="AfsA_hotdog_dom"/>
</dbReference>
<evidence type="ECO:0000313" key="3">
    <source>
        <dbReference type="Proteomes" id="UP000634660"/>
    </source>
</evidence>
<dbReference type="RefSeq" id="WP_229886775.1">
    <property type="nucleotide sequence ID" value="NZ_BMVX01000022.1"/>
</dbReference>
<sequence>MFTTLEPMEFINPAATEPCACPARSDDGLTTTVPRALVHRAAVAEVFLTGMCRPAPERFHITAQWPRGHSFFTPIGGTHYDPMLIAETIRQVGSYLAHEAFDVPLGHQFLLWSLEYSTVPEHLVIGSAPAELDLTVTCPEIRRRGNRLTALGYEVVIRQRGLVVATGRVGYNVTSPAVYRRLRAEQLAKEPVASLPPTPLAPAAVGRLSPFDVVLAGSSRPDLWQLRYDTRHPVLFDHTGDHLPGMVLLEAARQAAVALADDGAAVLPVSVISTYQRYAEFGSPLWIRAEPAPTELGDAGTRPVRVTGTQDGEQVFEAFVSTEPVGAGGPPR</sequence>
<accession>A0A918R2H3</accession>
<evidence type="ECO:0000313" key="2">
    <source>
        <dbReference type="EMBL" id="GGZ84871.1"/>
    </source>
</evidence>
<evidence type="ECO:0000259" key="1">
    <source>
        <dbReference type="Pfam" id="PF03756"/>
    </source>
</evidence>
<dbReference type="GO" id="GO:0016740">
    <property type="term" value="F:transferase activity"/>
    <property type="evidence" value="ECO:0007669"/>
    <property type="project" value="InterPro"/>
</dbReference>
<comment type="caution">
    <text evidence="2">The sequence shown here is derived from an EMBL/GenBank/DDBJ whole genome shotgun (WGS) entry which is preliminary data.</text>
</comment>
<dbReference type="Proteomes" id="UP000634660">
    <property type="component" value="Unassembled WGS sequence"/>
</dbReference>